<evidence type="ECO:0000313" key="2">
    <source>
        <dbReference type="EMBL" id="ACB52359.1"/>
    </source>
</evidence>
<dbReference type="Proteomes" id="UP000001203">
    <property type="component" value="Chromosome circular"/>
</dbReference>
<dbReference type="AlphaFoldDB" id="B1WW26"/>
<protein>
    <submittedName>
        <fullName evidence="2">WD-repeat protein</fullName>
    </submittedName>
</protein>
<dbReference type="SMART" id="SM00989">
    <property type="entry name" value="V4R"/>
    <property type="match status" value="1"/>
</dbReference>
<dbReference type="Gene3D" id="3.30.450.30">
    <property type="entry name" value="Dynein light chain 2a, cytoplasmic"/>
    <property type="match status" value="1"/>
</dbReference>
<dbReference type="SUPFAM" id="SSF103196">
    <property type="entry name" value="Roadblock/LC7 domain"/>
    <property type="match status" value="1"/>
</dbReference>
<dbReference type="HOGENOM" id="CLU_518482_0_0_3"/>
<reference evidence="2 3" key="1">
    <citation type="journal article" date="2008" name="Proc. Natl. Acad. Sci. U.S.A.">
        <title>The genome of Cyanothece 51142, a unicellular diazotrophic cyanobacterium important in the marine nitrogen cycle.</title>
        <authorList>
            <person name="Welsh E.A."/>
            <person name="Liberton M."/>
            <person name="Stoeckel J."/>
            <person name="Loh T."/>
            <person name="Elvitigala T."/>
            <person name="Wang C."/>
            <person name="Wollam A."/>
            <person name="Fulton R.S."/>
            <person name="Clifton S.W."/>
            <person name="Jacobs J.M."/>
            <person name="Aurora R."/>
            <person name="Ghosh B.K."/>
            <person name="Sherman L.A."/>
            <person name="Smith R.D."/>
            <person name="Wilson R.K."/>
            <person name="Pakrasi H.B."/>
        </authorList>
    </citation>
    <scope>NUCLEOTIDE SEQUENCE [LARGE SCALE GENOMIC DNA]</scope>
    <source>
        <strain evidence="3">ATCC 51142 / BH68</strain>
    </source>
</reference>
<accession>B1WW26</accession>
<organism evidence="2 3">
    <name type="scientific">Crocosphaera subtropica (strain ATCC 51142 / BH68)</name>
    <name type="common">Cyanothece sp. (strain ATCC 51142)</name>
    <dbReference type="NCBI Taxonomy" id="43989"/>
    <lineage>
        <taxon>Bacteria</taxon>
        <taxon>Bacillati</taxon>
        <taxon>Cyanobacteriota</taxon>
        <taxon>Cyanophyceae</taxon>
        <taxon>Oscillatoriophycideae</taxon>
        <taxon>Chroococcales</taxon>
        <taxon>Aphanothecaceae</taxon>
        <taxon>Crocosphaera</taxon>
        <taxon>Crocosphaera subtropica</taxon>
    </lineage>
</organism>
<dbReference type="Pfam" id="PF02830">
    <property type="entry name" value="V4R"/>
    <property type="match status" value="1"/>
</dbReference>
<dbReference type="InterPro" id="IPR024096">
    <property type="entry name" value="NO_sig/Golgi_transp_ligand-bd"/>
</dbReference>
<dbReference type="InterPro" id="IPR004096">
    <property type="entry name" value="V4R"/>
</dbReference>
<dbReference type="EMBL" id="CP000806">
    <property type="protein sequence ID" value="ACB52359.1"/>
    <property type="molecule type" value="Genomic_DNA"/>
</dbReference>
<dbReference type="Gene3D" id="3.30.1380.20">
    <property type="entry name" value="Trafficking protein particle complex subunit 3"/>
    <property type="match status" value="1"/>
</dbReference>
<dbReference type="KEGG" id="cyt:cce_3011"/>
<name>B1WW26_CROS5</name>
<dbReference type="STRING" id="43989.cce_3011"/>
<evidence type="ECO:0000313" key="3">
    <source>
        <dbReference type="Proteomes" id="UP000001203"/>
    </source>
</evidence>
<proteinExistence type="predicted"/>
<evidence type="ECO:0000259" key="1">
    <source>
        <dbReference type="SMART" id="SM00989"/>
    </source>
</evidence>
<gene>
    <name evidence="2" type="ordered locus">cce_3011</name>
</gene>
<keyword evidence="3" id="KW-1185">Reference proteome</keyword>
<dbReference type="RefSeq" id="WP_009547683.1">
    <property type="nucleotide sequence ID" value="NC_010546.1"/>
</dbReference>
<dbReference type="OrthoDB" id="9815206at2"/>
<dbReference type="eggNOG" id="COG2018">
    <property type="taxonomic scope" value="Bacteria"/>
</dbReference>
<dbReference type="SUPFAM" id="SSF111126">
    <property type="entry name" value="Ligand-binding domain in the NO signalling and Golgi transport"/>
    <property type="match status" value="1"/>
</dbReference>
<sequence length="525" mass="59362">MNLSVEQIFYTSFSNIGFTILSSSLISSEHQQFFVKNIVERYWNSYNPPEPRYRAAYLQQKSLEETFFGWLYNDESDDFGRTNIPYFICYLVFGKLTFSQLDIIWNCLKSGPILDINRNAPTYDIESLTIPKHCDYESDRLGVEIPKKIEKQTEQALKRRKLISQYIPKDLNFKLANEPAFNYQYPDQTLTVLPPSSDVNQGILMNPLTIETILHDLLMKPLDIQGLALVSQEGKSIITPMGMDEETTSILSGTMLYVAQTTQDELDWQEIETIALKSQQGHLILAYCTPDSYLLIKTGKVLTGLLEAEIGRTVKKLQTQLETSEVSLLESVSSPLLMNNLSSTEENLGKTDNQQEVSNPDSLVQKILTPTSELLTPNSRLDKRLLEMGQELINLYPDFVATVRDMDNNPDINDQQMLALGEYVGERLVKQGKIKAVSAKNMVSALNKLVVPAISYFMIADSQNNELNVHANPFCLYKTSDRPSCYFLRGMIQGLLSSIPNLPRLTVEEISCKATGADSCKFTVR</sequence>
<feature type="domain" description="4-vinyl reductase 4VR" evidence="1">
    <location>
        <begin position="464"/>
        <end position="525"/>
    </location>
</feature>